<accession>A0A167FJY9</accession>
<feature type="region of interest" description="Disordered" evidence="1">
    <location>
        <begin position="1"/>
        <end position="45"/>
    </location>
</feature>
<evidence type="ECO:0000259" key="2">
    <source>
        <dbReference type="PROSITE" id="PS50011"/>
    </source>
</evidence>
<dbReference type="GO" id="GO:0005524">
    <property type="term" value="F:ATP binding"/>
    <property type="evidence" value="ECO:0007669"/>
    <property type="project" value="InterPro"/>
</dbReference>
<dbReference type="PANTHER" id="PTHR38248:SF2">
    <property type="entry name" value="FUNK1 11"/>
    <property type="match status" value="1"/>
</dbReference>
<dbReference type="EMBL" id="KV417380">
    <property type="protein sequence ID" value="KZO89571.1"/>
    <property type="molecule type" value="Genomic_DNA"/>
</dbReference>
<dbReference type="STRING" id="1330018.A0A167FJY9"/>
<protein>
    <recommendedName>
        <fullName evidence="2">Protein kinase domain-containing protein</fullName>
    </recommendedName>
</protein>
<proteinExistence type="predicted"/>
<dbReference type="GO" id="GO:0004672">
    <property type="term" value="F:protein kinase activity"/>
    <property type="evidence" value="ECO:0007669"/>
    <property type="project" value="InterPro"/>
</dbReference>
<feature type="compositionally biased region" description="Pro residues" evidence="1">
    <location>
        <begin position="7"/>
        <end position="20"/>
    </location>
</feature>
<name>A0A167FJY9_CALVF</name>
<sequence length="594" mass="67507">MAAPTTPNRPRPSPQAPPTTMPRSRSTSKPDFDSSTHEERSKDLVTQTSRYELHIDTFLKLLPNKSDASKLNWGEMLADARFHKRFVDAFQKLPGSTGYDKSLHEDVVFAQMHTVYSETITVCQERGCGEHTFNRPDGQICPHDSSPDPEQPDFYPWDITAVIAEYKKEATTEEVSKNVQQCVWGLVNEMWQSPDRLYAWGITIEETNVRLWIAHRSGIYVSTPFHLHKQKHHLLHALSCFAYAGRDELGWDTAMNRVAKGTDLYTAAQERALTFKQDRPHERGATKMRPLEITVQGKSYVAVAIIADHRARGLDGSGCRVLAAYRSHGKVLENDIFALKIVWRSEMRKPEGEIYNELMDAIDRQRDLARYFVEIVAYSDDGNPNPIDIANTIMHGIDLSQARPIPTTRAARRRDEMAGSHYTPWLPNSEAPGGRRANPRTQNRVYSITVMKYAGEPMHHRFDRGEICKAHADIIRGLKIMAEHGYNHRDCSTGNFMVDDKGNGRLGDLEFAKVFESKDAANPDRTGTPDFMATEVTMGQHTRVRGIEFRYNPTHDLESVLRTFIHQLLVTADIGAMDPEHFALQRQAKTDFFN</sequence>
<gene>
    <name evidence="3" type="ORF">CALVIDRAFT_47208</name>
</gene>
<feature type="domain" description="Protein kinase" evidence="2">
    <location>
        <begin position="306"/>
        <end position="594"/>
    </location>
</feature>
<dbReference type="SUPFAM" id="SSF56112">
    <property type="entry name" value="Protein kinase-like (PK-like)"/>
    <property type="match status" value="1"/>
</dbReference>
<reference evidence="3 4" key="1">
    <citation type="journal article" date="2016" name="Mol. Biol. Evol.">
        <title>Comparative Genomics of Early-Diverging Mushroom-Forming Fungi Provides Insights into the Origins of Lignocellulose Decay Capabilities.</title>
        <authorList>
            <person name="Nagy L.G."/>
            <person name="Riley R."/>
            <person name="Tritt A."/>
            <person name="Adam C."/>
            <person name="Daum C."/>
            <person name="Floudas D."/>
            <person name="Sun H."/>
            <person name="Yadav J.S."/>
            <person name="Pangilinan J."/>
            <person name="Larsson K.H."/>
            <person name="Matsuura K."/>
            <person name="Barry K."/>
            <person name="Labutti K."/>
            <person name="Kuo R."/>
            <person name="Ohm R.A."/>
            <person name="Bhattacharya S.S."/>
            <person name="Shirouzu T."/>
            <person name="Yoshinaga Y."/>
            <person name="Martin F.M."/>
            <person name="Grigoriev I.V."/>
            <person name="Hibbett D.S."/>
        </authorList>
    </citation>
    <scope>NUCLEOTIDE SEQUENCE [LARGE SCALE GENOMIC DNA]</scope>
    <source>
        <strain evidence="3 4">TUFC12733</strain>
    </source>
</reference>
<evidence type="ECO:0000313" key="4">
    <source>
        <dbReference type="Proteomes" id="UP000076738"/>
    </source>
</evidence>
<dbReference type="PROSITE" id="PS50011">
    <property type="entry name" value="PROTEIN_KINASE_DOM"/>
    <property type="match status" value="1"/>
</dbReference>
<feature type="region of interest" description="Disordered" evidence="1">
    <location>
        <begin position="420"/>
        <end position="439"/>
    </location>
</feature>
<dbReference type="InterPro" id="IPR040976">
    <property type="entry name" value="Pkinase_fungal"/>
</dbReference>
<dbReference type="Pfam" id="PF17667">
    <property type="entry name" value="Pkinase_fungal"/>
    <property type="match status" value="1"/>
</dbReference>
<dbReference type="InterPro" id="IPR011009">
    <property type="entry name" value="Kinase-like_dom_sf"/>
</dbReference>
<dbReference type="PANTHER" id="PTHR38248">
    <property type="entry name" value="FUNK1 6"/>
    <property type="match status" value="1"/>
</dbReference>
<dbReference type="Gene3D" id="1.10.510.10">
    <property type="entry name" value="Transferase(Phosphotransferase) domain 1"/>
    <property type="match status" value="1"/>
</dbReference>
<evidence type="ECO:0000256" key="1">
    <source>
        <dbReference type="SAM" id="MobiDB-lite"/>
    </source>
</evidence>
<dbReference type="OrthoDB" id="3260094at2759"/>
<evidence type="ECO:0000313" key="3">
    <source>
        <dbReference type="EMBL" id="KZO89571.1"/>
    </source>
</evidence>
<keyword evidence="4" id="KW-1185">Reference proteome</keyword>
<dbReference type="Proteomes" id="UP000076738">
    <property type="component" value="Unassembled WGS sequence"/>
</dbReference>
<organism evidence="3 4">
    <name type="scientific">Calocera viscosa (strain TUFC12733)</name>
    <dbReference type="NCBI Taxonomy" id="1330018"/>
    <lineage>
        <taxon>Eukaryota</taxon>
        <taxon>Fungi</taxon>
        <taxon>Dikarya</taxon>
        <taxon>Basidiomycota</taxon>
        <taxon>Agaricomycotina</taxon>
        <taxon>Dacrymycetes</taxon>
        <taxon>Dacrymycetales</taxon>
        <taxon>Dacrymycetaceae</taxon>
        <taxon>Calocera</taxon>
    </lineage>
</organism>
<feature type="compositionally biased region" description="Basic and acidic residues" evidence="1">
    <location>
        <begin position="28"/>
        <end position="43"/>
    </location>
</feature>
<dbReference type="InterPro" id="IPR000719">
    <property type="entry name" value="Prot_kinase_dom"/>
</dbReference>
<dbReference type="AlphaFoldDB" id="A0A167FJY9"/>